<proteinExistence type="predicted"/>
<reference evidence="3" key="2">
    <citation type="submission" date="2020-09" db="EMBL/GenBank/DDBJ databases">
        <authorList>
            <person name="Sun Q."/>
            <person name="Zhou Y."/>
        </authorList>
    </citation>
    <scope>NUCLEOTIDE SEQUENCE</scope>
    <source>
        <strain evidence="3">CGMCC 1.15425</strain>
    </source>
</reference>
<evidence type="ECO:0000313" key="4">
    <source>
        <dbReference type="Proteomes" id="UP000627715"/>
    </source>
</evidence>
<protein>
    <submittedName>
        <fullName evidence="3">Uncharacterized protein</fullName>
    </submittedName>
</protein>
<reference evidence="3" key="1">
    <citation type="journal article" date="2014" name="Int. J. Syst. Evol. Microbiol.">
        <title>Complete genome sequence of Corynebacterium casei LMG S-19264T (=DSM 44701T), isolated from a smear-ripened cheese.</title>
        <authorList>
            <consortium name="US DOE Joint Genome Institute (JGI-PGF)"/>
            <person name="Walter F."/>
            <person name="Albersmeier A."/>
            <person name="Kalinowski J."/>
            <person name="Ruckert C."/>
        </authorList>
    </citation>
    <scope>NUCLEOTIDE SEQUENCE</scope>
    <source>
        <strain evidence="3">CGMCC 1.15425</strain>
    </source>
</reference>
<gene>
    <name evidence="3" type="ORF">GCM10011403_05790</name>
</gene>
<dbReference type="Proteomes" id="UP000627715">
    <property type="component" value="Unassembled WGS sequence"/>
</dbReference>
<keyword evidence="2" id="KW-0732">Signal</keyword>
<feature type="region of interest" description="Disordered" evidence="1">
    <location>
        <begin position="32"/>
        <end position="86"/>
    </location>
</feature>
<evidence type="ECO:0000256" key="2">
    <source>
        <dbReference type="SAM" id="SignalP"/>
    </source>
</evidence>
<accession>A0A917GM05</accession>
<name>A0A917GM05_9GAMM</name>
<dbReference type="AlphaFoldDB" id="A0A917GM05"/>
<feature type="chain" id="PRO_5038058031" evidence="2">
    <location>
        <begin position="29"/>
        <end position="100"/>
    </location>
</feature>
<organism evidence="3 4">
    <name type="scientific">Pseudohongiella nitratireducens</name>
    <dbReference type="NCBI Taxonomy" id="1768907"/>
    <lineage>
        <taxon>Bacteria</taxon>
        <taxon>Pseudomonadati</taxon>
        <taxon>Pseudomonadota</taxon>
        <taxon>Gammaproteobacteria</taxon>
        <taxon>Pseudomonadales</taxon>
        <taxon>Pseudohongiellaceae</taxon>
        <taxon>Pseudohongiella</taxon>
    </lineage>
</organism>
<keyword evidence="4" id="KW-1185">Reference proteome</keyword>
<comment type="caution">
    <text evidence="3">The sequence shown here is derived from an EMBL/GenBank/DDBJ whole genome shotgun (WGS) entry which is preliminary data.</text>
</comment>
<sequence>MRKDRLYAVLLGVLFSSPIPLLSGDVLAQPTDETVAEDENQDQETVAEDTGNDQAAAQEQADRPDIDNQPIESDGSNRPGRFVPSEQISLDLGVSFPVDV</sequence>
<dbReference type="EMBL" id="BMIY01000002">
    <property type="protein sequence ID" value="GGG51437.1"/>
    <property type="molecule type" value="Genomic_DNA"/>
</dbReference>
<dbReference type="OrthoDB" id="7069208at2"/>
<evidence type="ECO:0000313" key="3">
    <source>
        <dbReference type="EMBL" id="GGG51437.1"/>
    </source>
</evidence>
<evidence type="ECO:0000256" key="1">
    <source>
        <dbReference type="SAM" id="MobiDB-lite"/>
    </source>
</evidence>
<feature type="signal peptide" evidence="2">
    <location>
        <begin position="1"/>
        <end position="28"/>
    </location>
</feature>
<dbReference type="RefSeq" id="WP_068811466.1">
    <property type="nucleotide sequence ID" value="NZ_BMIY01000002.1"/>
</dbReference>
<feature type="compositionally biased region" description="Acidic residues" evidence="1">
    <location>
        <begin position="34"/>
        <end position="51"/>
    </location>
</feature>